<evidence type="ECO:0000256" key="5">
    <source>
        <dbReference type="SAM" id="SignalP"/>
    </source>
</evidence>
<dbReference type="InterPro" id="IPR055557">
    <property type="entry name" value="DUF7133"/>
</dbReference>
<dbReference type="NCBIfam" id="TIGR02604">
    <property type="entry name" value="Piru_Ver_Nterm"/>
    <property type="match status" value="1"/>
</dbReference>
<dbReference type="Pfam" id="PF23500">
    <property type="entry name" value="DUF7133"/>
    <property type="match status" value="1"/>
</dbReference>
<dbReference type="PANTHER" id="PTHR33546">
    <property type="entry name" value="LARGE, MULTIFUNCTIONAL SECRETED PROTEIN-RELATED"/>
    <property type="match status" value="1"/>
</dbReference>
<evidence type="ECO:0000259" key="6">
    <source>
        <dbReference type="PROSITE" id="PS51007"/>
    </source>
</evidence>
<dbReference type="InterPro" id="IPR011041">
    <property type="entry name" value="Quinoprot_gluc/sorb_DH_b-prop"/>
</dbReference>
<dbReference type="KEGG" id="sdyn:Mal52_37720"/>
<sequence precursor="true">MNVVFRALVSTVLCHAVCAAAFAQGFTPEEAVKRMTVADGFSVKLFASEPDVRQPVSMTFDERGRLWVIQYLQYPHPAGLKALKVDRYLRTVYDKLPEPPPNGPRGVDRITILEDTNGDGRADKFKDFVNDLNLTTGLALGHGGVFVLQSPYLLFYPDRDGDDIPDGDPEVCLTGFGMEDSHAFANSLTWGPDGWLYGAQGSTVTANIRGITFQQGIWRYHPLTKEFELFAEGGGNTWGADFDQHGNMLAGTNYGNHAMLHQVQGGYYVKSFGKHGPLQNPHAYGFFNHVPHSNFKGGHVTIGGVVYQADSFPERFQNQYIAANVLSNAIYWHTIERDRSTLKNDFGGDLLLANDTWFRPIDCAVAPDGSVFIADWYDERANHVDPRDDWDKTNGRIYQLVADGTQPVKPFDLAKLTSLELVELLHHKNDWYGREARRILAARRDPAVIAPLKKIVLESEDDDLALRAFWMLYVSGGFNDTLAEKLLEHRSEDIRTWVIRLLGDTKQVSPVLHSRLLSLASTDASPTVRSQLACTAKRLPGEQALPIVREMLKQDADLDDPHIPLLLWWAVEDKAAVDRDLVLDLLAEPEAWKQPLVRKMIVERLAQRYAAAGEEADFESCARLLAMAPGAEETAMLIRGMEKGLQGSRRDTVPKALQQPLAKLWEQETPDPTLIRFAIRLGSKKARDEAMRQVVDNTTGVKTRLLLLQVLGQVGREEDAAQLLALLNDQTPAAVRGGVLQALQRFQSPEISRTVLQRYPAMSAALKSQARGLLCSRVAWAGELLKAVDAGKIPAKEVPNDQLQKIAFHKDESLNELIEKHWGRVVGGESPGDKAAKVHGIAVSVKLKAGDPLKGKELVVKTCLVCHTLHGEGKAIGPKLTDFDRKNTRFMLMNIVDPSAMIRKEYFMYTVITIDGRSVSGLIADSTPTTITIVDAKDQRTVIARDEIDEMVQQEVSLMPEKLLDGFTAQQVRDIVAYLQSDPPQPAKQDTSGE</sequence>
<keyword evidence="1 4" id="KW-0349">Heme</keyword>
<dbReference type="SUPFAM" id="SSF50952">
    <property type="entry name" value="Soluble quinoprotein glucose dehydrogenase"/>
    <property type="match status" value="1"/>
</dbReference>
<dbReference type="GO" id="GO:0046872">
    <property type="term" value="F:metal ion binding"/>
    <property type="evidence" value="ECO:0007669"/>
    <property type="project" value="UniProtKB-KW"/>
</dbReference>
<dbReference type="Gene3D" id="1.25.10.10">
    <property type="entry name" value="Leucine-rich Repeat Variant"/>
    <property type="match status" value="1"/>
</dbReference>
<accession>A0A517ZS58</accession>
<keyword evidence="8" id="KW-1185">Reference proteome</keyword>
<dbReference type="GO" id="GO:0020037">
    <property type="term" value="F:heme binding"/>
    <property type="evidence" value="ECO:0007669"/>
    <property type="project" value="InterPro"/>
</dbReference>
<dbReference type="Proteomes" id="UP000319383">
    <property type="component" value="Chromosome"/>
</dbReference>
<dbReference type="InterPro" id="IPR011989">
    <property type="entry name" value="ARM-like"/>
</dbReference>
<dbReference type="InterPro" id="IPR016024">
    <property type="entry name" value="ARM-type_fold"/>
</dbReference>
<dbReference type="GO" id="GO:0009055">
    <property type="term" value="F:electron transfer activity"/>
    <property type="evidence" value="ECO:0007669"/>
    <property type="project" value="InterPro"/>
</dbReference>
<dbReference type="InterPro" id="IPR036909">
    <property type="entry name" value="Cyt_c-like_dom_sf"/>
</dbReference>
<keyword evidence="3 4" id="KW-0408">Iron</keyword>
<keyword evidence="2 4" id="KW-0479">Metal-binding</keyword>
<evidence type="ECO:0000256" key="4">
    <source>
        <dbReference type="PROSITE-ProRule" id="PRU00433"/>
    </source>
</evidence>
<reference evidence="7 8" key="1">
    <citation type="submission" date="2019-02" db="EMBL/GenBank/DDBJ databases">
        <title>Deep-cultivation of Planctomycetes and their phenomic and genomic characterization uncovers novel biology.</title>
        <authorList>
            <person name="Wiegand S."/>
            <person name="Jogler M."/>
            <person name="Boedeker C."/>
            <person name="Pinto D."/>
            <person name="Vollmers J."/>
            <person name="Rivas-Marin E."/>
            <person name="Kohn T."/>
            <person name="Peeters S.H."/>
            <person name="Heuer A."/>
            <person name="Rast P."/>
            <person name="Oberbeckmann S."/>
            <person name="Bunk B."/>
            <person name="Jeske O."/>
            <person name="Meyerdierks A."/>
            <person name="Storesund J.E."/>
            <person name="Kallscheuer N."/>
            <person name="Luecker S."/>
            <person name="Lage O.M."/>
            <person name="Pohl T."/>
            <person name="Merkel B.J."/>
            <person name="Hornburger P."/>
            <person name="Mueller R.-W."/>
            <person name="Bruemmer F."/>
            <person name="Labrenz M."/>
            <person name="Spormann A.M."/>
            <person name="Op den Camp H."/>
            <person name="Overmann J."/>
            <person name="Amann R."/>
            <person name="Jetten M.S.M."/>
            <person name="Mascher T."/>
            <person name="Medema M.H."/>
            <person name="Devos D.P."/>
            <person name="Kaster A.-K."/>
            <person name="Ovreas L."/>
            <person name="Rohde M."/>
            <person name="Galperin M.Y."/>
            <person name="Jogler C."/>
        </authorList>
    </citation>
    <scope>NUCLEOTIDE SEQUENCE [LARGE SCALE GENOMIC DNA]</scope>
    <source>
        <strain evidence="7 8">Mal52</strain>
    </source>
</reference>
<dbReference type="InterPro" id="IPR013428">
    <property type="entry name" value="Membrane-bound_put_N"/>
</dbReference>
<dbReference type="InterPro" id="IPR013427">
    <property type="entry name" value="Haem-bd_dom_put"/>
</dbReference>
<feature type="chain" id="PRO_5021968898" evidence="5">
    <location>
        <begin position="24"/>
        <end position="994"/>
    </location>
</feature>
<dbReference type="InterPro" id="IPR011042">
    <property type="entry name" value="6-blade_b-propeller_TolB-like"/>
</dbReference>
<dbReference type="InterPro" id="IPR009056">
    <property type="entry name" value="Cyt_c-like_dom"/>
</dbReference>
<evidence type="ECO:0000256" key="2">
    <source>
        <dbReference type="ARBA" id="ARBA00022723"/>
    </source>
</evidence>
<dbReference type="PROSITE" id="PS51007">
    <property type="entry name" value="CYTC"/>
    <property type="match status" value="1"/>
</dbReference>
<name>A0A517ZS58_9PLAN</name>
<dbReference type="Gene3D" id="1.10.760.10">
    <property type="entry name" value="Cytochrome c-like domain"/>
    <property type="match status" value="1"/>
</dbReference>
<dbReference type="PANTHER" id="PTHR33546:SF1">
    <property type="entry name" value="LARGE, MULTIFUNCTIONAL SECRETED PROTEIN"/>
    <property type="match status" value="1"/>
</dbReference>
<dbReference type="NCBIfam" id="TIGR02603">
    <property type="entry name" value="CxxCH_TIGR02603"/>
    <property type="match status" value="1"/>
</dbReference>
<evidence type="ECO:0000256" key="1">
    <source>
        <dbReference type="ARBA" id="ARBA00022617"/>
    </source>
</evidence>
<dbReference type="EMBL" id="CP036276">
    <property type="protein sequence ID" value="QDU45280.1"/>
    <property type="molecule type" value="Genomic_DNA"/>
</dbReference>
<evidence type="ECO:0000313" key="8">
    <source>
        <dbReference type="Proteomes" id="UP000319383"/>
    </source>
</evidence>
<proteinExistence type="predicted"/>
<dbReference type="AlphaFoldDB" id="A0A517ZS58"/>
<dbReference type="RefSeq" id="WP_145377673.1">
    <property type="nucleotide sequence ID" value="NZ_CP036276.1"/>
</dbReference>
<dbReference type="SUPFAM" id="SSF46626">
    <property type="entry name" value="Cytochrome c"/>
    <property type="match status" value="1"/>
</dbReference>
<feature type="domain" description="Cytochrome c" evidence="6">
    <location>
        <begin position="850"/>
        <end position="983"/>
    </location>
</feature>
<evidence type="ECO:0000313" key="7">
    <source>
        <dbReference type="EMBL" id="QDU45280.1"/>
    </source>
</evidence>
<evidence type="ECO:0000256" key="3">
    <source>
        <dbReference type="ARBA" id="ARBA00023004"/>
    </source>
</evidence>
<keyword evidence="5" id="KW-0732">Signal</keyword>
<organism evidence="7 8">
    <name type="scientific">Symmachiella dynata</name>
    <dbReference type="NCBI Taxonomy" id="2527995"/>
    <lineage>
        <taxon>Bacteria</taxon>
        <taxon>Pseudomonadati</taxon>
        <taxon>Planctomycetota</taxon>
        <taxon>Planctomycetia</taxon>
        <taxon>Planctomycetales</taxon>
        <taxon>Planctomycetaceae</taxon>
        <taxon>Symmachiella</taxon>
    </lineage>
</organism>
<protein>
    <submittedName>
        <fullName evidence="7">Cytochrome c</fullName>
    </submittedName>
</protein>
<dbReference type="SUPFAM" id="SSF48371">
    <property type="entry name" value="ARM repeat"/>
    <property type="match status" value="1"/>
</dbReference>
<dbReference type="Gene3D" id="2.120.10.30">
    <property type="entry name" value="TolB, C-terminal domain"/>
    <property type="match status" value="1"/>
</dbReference>
<gene>
    <name evidence="7" type="ORF">Mal52_37720</name>
</gene>
<feature type="signal peptide" evidence="5">
    <location>
        <begin position="1"/>
        <end position="23"/>
    </location>
</feature>